<dbReference type="SUPFAM" id="SSF53850">
    <property type="entry name" value="Periplasmic binding protein-like II"/>
    <property type="match status" value="1"/>
</dbReference>
<evidence type="ECO:0000313" key="10">
    <source>
        <dbReference type="Proteomes" id="UP000295765"/>
    </source>
</evidence>
<dbReference type="GO" id="GO:0015276">
    <property type="term" value="F:ligand-gated monoatomic ion channel activity"/>
    <property type="evidence" value="ECO:0007669"/>
    <property type="project" value="InterPro"/>
</dbReference>
<sequence>MKKMLFTVLAGALALGITQADAREWKKVRIGTEGAYAPFNFVDSSGKLAGFEVEYAEALCKEMKVECTLVQQDWDGIIPALQAKKFDAIMASMSITDERRKTIEFSAPYYSSPSHFLARKNTPLQMTAEGLKGKIIGVQRATIQDSYATEKFASVAEIKRYATADEAYLDLGNNRLDVMLVDAPAAFGGFLQKPEGKDFAFIGAEVPIGGGVGVGLRKADKDLKEMFDRAIAATYANGTFKKLNDKYFPFDLSIKQ</sequence>
<keyword evidence="3" id="KW-0813">Transport</keyword>
<evidence type="ECO:0000256" key="6">
    <source>
        <dbReference type="SAM" id="SignalP"/>
    </source>
</evidence>
<evidence type="ECO:0000259" key="8">
    <source>
        <dbReference type="SMART" id="SM00079"/>
    </source>
</evidence>
<keyword evidence="10" id="KW-1185">Reference proteome</keyword>
<keyword evidence="5" id="KW-0574">Periplasm</keyword>
<proteinExistence type="inferred from homology"/>
<evidence type="ECO:0000256" key="1">
    <source>
        <dbReference type="ARBA" id="ARBA00004418"/>
    </source>
</evidence>
<accession>A0A4R2LC77</accession>
<dbReference type="RefSeq" id="WP_132540047.1">
    <property type="nucleotide sequence ID" value="NZ_SLWY01000006.1"/>
</dbReference>
<dbReference type="Pfam" id="PF00497">
    <property type="entry name" value="SBP_bac_3"/>
    <property type="match status" value="1"/>
</dbReference>
<feature type="signal peptide" evidence="6">
    <location>
        <begin position="1"/>
        <end position="22"/>
    </location>
</feature>
<dbReference type="GO" id="GO:0016020">
    <property type="term" value="C:membrane"/>
    <property type="evidence" value="ECO:0007669"/>
    <property type="project" value="InterPro"/>
</dbReference>
<feature type="domain" description="Solute-binding protein family 3/N-terminal" evidence="7">
    <location>
        <begin position="27"/>
        <end position="251"/>
    </location>
</feature>
<dbReference type="SMART" id="SM00062">
    <property type="entry name" value="PBPb"/>
    <property type="match status" value="1"/>
</dbReference>
<reference evidence="9 10" key="1">
    <citation type="submission" date="2019-03" db="EMBL/GenBank/DDBJ databases">
        <title>Genomic Encyclopedia of Type Strains, Phase IV (KMG-IV): sequencing the most valuable type-strain genomes for metagenomic binning, comparative biology and taxonomic classification.</title>
        <authorList>
            <person name="Goeker M."/>
        </authorList>
    </citation>
    <scope>NUCLEOTIDE SEQUENCE [LARGE SCALE GENOMIC DNA]</scope>
    <source>
        <strain evidence="9 10">DSM 25287</strain>
    </source>
</reference>
<dbReference type="GO" id="GO:0030288">
    <property type="term" value="C:outer membrane-bounded periplasmic space"/>
    <property type="evidence" value="ECO:0007669"/>
    <property type="project" value="InterPro"/>
</dbReference>
<keyword evidence="4 6" id="KW-0732">Signal</keyword>
<dbReference type="InterPro" id="IPR001638">
    <property type="entry name" value="Solute-binding_3/MltF_N"/>
</dbReference>
<dbReference type="InterPro" id="IPR001320">
    <property type="entry name" value="Iontro_rcpt_C"/>
</dbReference>
<dbReference type="Proteomes" id="UP000295765">
    <property type="component" value="Unassembled WGS sequence"/>
</dbReference>
<evidence type="ECO:0000259" key="7">
    <source>
        <dbReference type="SMART" id="SM00062"/>
    </source>
</evidence>
<evidence type="ECO:0000256" key="2">
    <source>
        <dbReference type="ARBA" id="ARBA00010333"/>
    </source>
</evidence>
<dbReference type="AlphaFoldDB" id="A0A4R2LC77"/>
<name>A0A4R2LC77_9GAMM</name>
<dbReference type="OrthoDB" id="9768183at2"/>
<dbReference type="SMART" id="SM00079">
    <property type="entry name" value="PBPe"/>
    <property type="match status" value="1"/>
</dbReference>
<gene>
    <name evidence="9" type="ORF">EV699_10646</name>
</gene>
<dbReference type="PANTHER" id="PTHR35936">
    <property type="entry name" value="MEMBRANE-BOUND LYTIC MUREIN TRANSGLYCOSYLASE F"/>
    <property type="match status" value="1"/>
</dbReference>
<dbReference type="NCBIfam" id="TIGR01096">
    <property type="entry name" value="3A0103s03R"/>
    <property type="match status" value="1"/>
</dbReference>
<comment type="caution">
    <text evidence="9">The sequence shown here is derived from an EMBL/GenBank/DDBJ whole genome shotgun (WGS) entry which is preliminary data.</text>
</comment>
<organism evidence="9 10">
    <name type="scientific">Plasticicumulans lactativorans</name>
    <dbReference type="NCBI Taxonomy" id="1133106"/>
    <lineage>
        <taxon>Bacteria</taxon>
        <taxon>Pseudomonadati</taxon>
        <taxon>Pseudomonadota</taxon>
        <taxon>Gammaproteobacteria</taxon>
        <taxon>Candidatus Competibacteraceae</taxon>
        <taxon>Plasticicumulans</taxon>
    </lineage>
</organism>
<evidence type="ECO:0000256" key="4">
    <source>
        <dbReference type="ARBA" id="ARBA00022729"/>
    </source>
</evidence>
<dbReference type="PANTHER" id="PTHR35936:SF17">
    <property type="entry name" value="ARGININE-BINDING EXTRACELLULAR PROTEIN ARTP"/>
    <property type="match status" value="1"/>
</dbReference>
<comment type="similarity">
    <text evidence="2">Belongs to the bacterial solute-binding protein 3 family.</text>
</comment>
<feature type="chain" id="PRO_5020206365" evidence="6">
    <location>
        <begin position="23"/>
        <end position="256"/>
    </location>
</feature>
<dbReference type="Gene3D" id="3.40.190.10">
    <property type="entry name" value="Periplasmic binding protein-like II"/>
    <property type="match status" value="2"/>
</dbReference>
<comment type="subcellular location">
    <subcellularLocation>
        <location evidence="1">Periplasm</location>
    </subcellularLocation>
</comment>
<feature type="domain" description="Ionotropic glutamate receptor C-terminal" evidence="8">
    <location>
        <begin position="27"/>
        <end position="250"/>
    </location>
</feature>
<protein>
    <submittedName>
        <fullName evidence="9">Amino acid ABC transporter substrate-binding protein (PAAT family)</fullName>
    </submittedName>
</protein>
<evidence type="ECO:0000313" key="9">
    <source>
        <dbReference type="EMBL" id="TCO81952.1"/>
    </source>
</evidence>
<evidence type="ECO:0000256" key="5">
    <source>
        <dbReference type="ARBA" id="ARBA00022764"/>
    </source>
</evidence>
<dbReference type="InterPro" id="IPR005768">
    <property type="entry name" value="Lys_Arg_Orn-bd"/>
</dbReference>
<dbReference type="EMBL" id="SLWY01000006">
    <property type="protein sequence ID" value="TCO81952.1"/>
    <property type="molecule type" value="Genomic_DNA"/>
</dbReference>
<evidence type="ECO:0000256" key="3">
    <source>
        <dbReference type="ARBA" id="ARBA00022448"/>
    </source>
</evidence>